<dbReference type="CDD" id="cd06259">
    <property type="entry name" value="YdcF-like"/>
    <property type="match status" value="1"/>
</dbReference>
<evidence type="ECO:0000256" key="1">
    <source>
        <dbReference type="SAM" id="Phobius"/>
    </source>
</evidence>
<evidence type="ECO:0000259" key="2">
    <source>
        <dbReference type="Pfam" id="PF02698"/>
    </source>
</evidence>
<dbReference type="AlphaFoldDB" id="A0A318LC62"/>
<evidence type="ECO:0000313" key="3">
    <source>
        <dbReference type="EMBL" id="PXY21888.1"/>
    </source>
</evidence>
<accession>A0A318LC62</accession>
<comment type="caution">
    <text evidence="3">The sequence shown here is derived from an EMBL/GenBank/DDBJ whole genome shotgun (WGS) entry which is preliminary data.</text>
</comment>
<dbReference type="PANTHER" id="PTHR30336">
    <property type="entry name" value="INNER MEMBRANE PROTEIN, PROBABLE PERMEASE"/>
    <property type="match status" value="1"/>
</dbReference>
<dbReference type="GO" id="GO:0005886">
    <property type="term" value="C:plasma membrane"/>
    <property type="evidence" value="ECO:0007669"/>
    <property type="project" value="TreeGrafter"/>
</dbReference>
<keyword evidence="4" id="KW-1185">Reference proteome</keyword>
<keyword evidence="1" id="KW-0472">Membrane</keyword>
<sequence>MTSHAPAVSWIRRAVFGVVLVALLVLGGTAFRVWYVARADERPRVDAIVVLGAAQYNGVPSKIFEARLSHAKDLYDEGVAGHIVTSGGNREGDAYTEAEAGANWLVENGVPSASTIAVGEGSDTLRSLRAVAGAIHARGWSTAVIVSDPWHSLRAGTMAEDVGLEAFTSPTHTGPIVQTRETQARYIFRETGALLYYRLSKNPADNIGGTGLR</sequence>
<name>A0A318LC62_9PSEU</name>
<dbReference type="RefSeq" id="WP_110342680.1">
    <property type="nucleotide sequence ID" value="NZ_MASU01000014.1"/>
</dbReference>
<dbReference type="InterPro" id="IPR051599">
    <property type="entry name" value="Cell_Envelope_Assoc"/>
</dbReference>
<dbReference type="EMBL" id="MASU01000014">
    <property type="protein sequence ID" value="PXY21888.1"/>
    <property type="molecule type" value="Genomic_DNA"/>
</dbReference>
<evidence type="ECO:0000313" key="4">
    <source>
        <dbReference type="Proteomes" id="UP000247892"/>
    </source>
</evidence>
<organism evidence="3 4">
    <name type="scientific">Prauserella flavalba</name>
    <dbReference type="NCBI Taxonomy" id="1477506"/>
    <lineage>
        <taxon>Bacteria</taxon>
        <taxon>Bacillati</taxon>
        <taxon>Actinomycetota</taxon>
        <taxon>Actinomycetes</taxon>
        <taxon>Pseudonocardiales</taxon>
        <taxon>Pseudonocardiaceae</taxon>
        <taxon>Prauserella</taxon>
    </lineage>
</organism>
<reference evidence="3 4" key="1">
    <citation type="submission" date="2016-07" db="EMBL/GenBank/DDBJ databases">
        <title>Draft genome sequence of Prauserella sp. YIM 121212, isolated from alkaline soil.</title>
        <authorList>
            <person name="Ruckert C."/>
            <person name="Albersmeier A."/>
            <person name="Jiang C.-L."/>
            <person name="Jiang Y."/>
            <person name="Kalinowski J."/>
            <person name="Schneider O."/>
            <person name="Winkler A."/>
            <person name="Zotchev S.B."/>
        </authorList>
    </citation>
    <scope>NUCLEOTIDE SEQUENCE [LARGE SCALE GENOMIC DNA]</scope>
    <source>
        <strain evidence="3 4">YIM 121212</strain>
    </source>
</reference>
<dbReference type="OrthoDB" id="9782395at2"/>
<dbReference type="Proteomes" id="UP000247892">
    <property type="component" value="Unassembled WGS sequence"/>
</dbReference>
<feature type="transmembrane region" description="Helical" evidence="1">
    <location>
        <begin position="14"/>
        <end position="35"/>
    </location>
</feature>
<keyword evidence="1" id="KW-0812">Transmembrane</keyword>
<dbReference type="InterPro" id="IPR003848">
    <property type="entry name" value="DUF218"/>
</dbReference>
<keyword evidence="1" id="KW-1133">Transmembrane helix</keyword>
<proteinExistence type="predicted"/>
<protein>
    <recommendedName>
        <fullName evidence="2">DUF218 domain-containing protein</fullName>
    </recommendedName>
</protein>
<dbReference type="Pfam" id="PF02698">
    <property type="entry name" value="DUF218"/>
    <property type="match status" value="1"/>
</dbReference>
<feature type="domain" description="DUF218" evidence="2">
    <location>
        <begin position="46"/>
        <end position="191"/>
    </location>
</feature>
<gene>
    <name evidence="3" type="ORF">BA062_30530</name>
</gene>
<dbReference type="PANTHER" id="PTHR30336:SF20">
    <property type="entry name" value="DUF218 DOMAIN-CONTAINING PROTEIN"/>
    <property type="match status" value="1"/>
</dbReference>